<keyword evidence="2" id="KW-1185">Reference proteome</keyword>
<proteinExistence type="predicted"/>
<evidence type="ECO:0000313" key="1">
    <source>
        <dbReference type="EMBL" id="GER40621.1"/>
    </source>
</evidence>
<sequence length="101" mass="11448">MLLGLLPAGLEEVFIQGFIELNMKPTVVFLAPTYQTDYIFVLCFLLSHHGSQTIQLGLRSSRFFDDFLLEMQKLSSPCNTKVQPKGFGQAHACYYKEGHTM</sequence>
<organism evidence="1 2">
    <name type="scientific">Striga asiatica</name>
    <name type="common">Asiatic witchweed</name>
    <name type="synonym">Buchnera asiatica</name>
    <dbReference type="NCBI Taxonomy" id="4170"/>
    <lineage>
        <taxon>Eukaryota</taxon>
        <taxon>Viridiplantae</taxon>
        <taxon>Streptophyta</taxon>
        <taxon>Embryophyta</taxon>
        <taxon>Tracheophyta</taxon>
        <taxon>Spermatophyta</taxon>
        <taxon>Magnoliopsida</taxon>
        <taxon>eudicotyledons</taxon>
        <taxon>Gunneridae</taxon>
        <taxon>Pentapetalae</taxon>
        <taxon>asterids</taxon>
        <taxon>lamiids</taxon>
        <taxon>Lamiales</taxon>
        <taxon>Orobanchaceae</taxon>
        <taxon>Buchnereae</taxon>
        <taxon>Striga</taxon>
    </lineage>
</organism>
<dbReference type="AlphaFoldDB" id="A0A5A7Q985"/>
<dbReference type="EMBL" id="BKCP01005949">
    <property type="protein sequence ID" value="GER40621.1"/>
    <property type="molecule type" value="Genomic_DNA"/>
</dbReference>
<gene>
    <name evidence="1" type="ORF">STAS_17313</name>
</gene>
<reference evidence="2" key="1">
    <citation type="journal article" date="2019" name="Curr. Biol.">
        <title>Genome Sequence of Striga asiatica Provides Insight into the Evolution of Plant Parasitism.</title>
        <authorList>
            <person name="Yoshida S."/>
            <person name="Kim S."/>
            <person name="Wafula E.K."/>
            <person name="Tanskanen J."/>
            <person name="Kim Y.M."/>
            <person name="Honaas L."/>
            <person name="Yang Z."/>
            <person name="Spallek T."/>
            <person name="Conn C.E."/>
            <person name="Ichihashi Y."/>
            <person name="Cheong K."/>
            <person name="Cui S."/>
            <person name="Der J.P."/>
            <person name="Gundlach H."/>
            <person name="Jiao Y."/>
            <person name="Hori C."/>
            <person name="Ishida J.K."/>
            <person name="Kasahara H."/>
            <person name="Kiba T."/>
            <person name="Kim M.S."/>
            <person name="Koo N."/>
            <person name="Laohavisit A."/>
            <person name="Lee Y.H."/>
            <person name="Lumba S."/>
            <person name="McCourt P."/>
            <person name="Mortimer J.C."/>
            <person name="Mutuku J.M."/>
            <person name="Nomura T."/>
            <person name="Sasaki-Sekimoto Y."/>
            <person name="Seto Y."/>
            <person name="Wang Y."/>
            <person name="Wakatake T."/>
            <person name="Sakakibara H."/>
            <person name="Demura T."/>
            <person name="Yamaguchi S."/>
            <person name="Yoneyama K."/>
            <person name="Manabe R.I."/>
            <person name="Nelson D.C."/>
            <person name="Schulman A.H."/>
            <person name="Timko M.P."/>
            <person name="dePamphilis C.W."/>
            <person name="Choi D."/>
            <person name="Shirasu K."/>
        </authorList>
    </citation>
    <scope>NUCLEOTIDE SEQUENCE [LARGE SCALE GENOMIC DNA]</scope>
    <source>
        <strain evidence="2">cv. UVA1</strain>
    </source>
</reference>
<evidence type="ECO:0000313" key="2">
    <source>
        <dbReference type="Proteomes" id="UP000325081"/>
    </source>
</evidence>
<name>A0A5A7Q985_STRAF</name>
<comment type="caution">
    <text evidence="1">The sequence shown here is derived from an EMBL/GenBank/DDBJ whole genome shotgun (WGS) entry which is preliminary data.</text>
</comment>
<accession>A0A5A7Q985</accession>
<dbReference type="Proteomes" id="UP000325081">
    <property type="component" value="Unassembled WGS sequence"/>
</dbReference>
<protein>
    <submittedName>
        <fullName evidence="1">Deubiquitinase and deneddylase Dub1</fullName>
    </submittedName>
</protein>